<name>A0A6M0JS83_9GAMM</name>
<feature type="compositionally biased region" description="Pro residues" evidence="1">
    <location>
        <begin position="95"/>
        <end position="107"/>
    </location>
</feature>
<protein>
    <submittedName>
        <fullName evidence="2">Uncharacterized protein</fullName>
    </submittedName>
</protein>
<dbReference type="EMBL" id="JAAIJQ010000001">
    <property type="protein sequence ID" value="NEV60382.1"/>
    <property type="molecule type" value="Genomic_DNA"/>
</dbReference>
<dbReference type="Proteomes" id="UP000483379">
    <property type="component" value="Unassembled WGS sequence"/>
</dbReference>
<dbReference type="AlphaFoldDB" id="A0A6M0JS83"/>
<proteinExistence type="predicted"/>
<evidence type="ECO:0000256" key="1">
    <source>
        <dbReference type="SAM" id="MobiDB-lite"/>
    </source>
</evidence>
<keyword evidence="3" id="KW-1185">Reference proteome</keyword>
<reference evidence="2 3" key="1">
    <citation type="submission" date="2020-02" db="EMBL/GenBank/DDBJ databases">
        <title>Genome sequences of Thiorhodococcus mannitoliphagus and Thiorhodococcus minor, purple sulfur photosynthetic bacteria in the gammaproteobacterial family, Chromatiaceae.</title>
        <authorList>
            <person name="Aviles F.A."/>
            <person name="Meyer T.E."/>
            <person name="Kyndt J.A."/>
        </authorList>
    </citation>
    <scope>NUCLEOTIDE SEQUENCE [LARGE SCALE GENOMIC DNA]</scope>
    <source>
        <strain evidence="2 3">DSM 11518</strain>
    </source>
</reference>
<evidence type="ECO:0000313" key="2">
    <source>
        <dbReference type="EMBL" id="NEV60382.1"/>
    </source>
</evidence>
<sequence>MPTSADPDQILSRLTAITRTRPTRPSAFIQVNMAAILAALKAGYTGIDLYRAFVDIGHPPPMSLRQFRRYLARLRPPVSATASMTPTAESDPAARPRPPAPRRPASPPATLNWDPLADDEDIH</sequence>
<comment type="caution">
    <text evidence="2">The sequence shown here is derived from an EMBL/GenBank/DDBJ whole genome shotgun (WGS) entry which is preliminary data.</text>
</comment>
<accession>A0A6M0JS83</accession>
<gene>
    <name evidence="2" type="ORF">G3446_00475</name>
</gene>
<organism evidence="2 3">
    <name type="scientific">Thiorhodococcus minor</name>
    <dbReference type="NCBI Taxonomy" id="57489"/>
    <lineage>
        <taxon>Bacteria</taxon>
        <taxon>Pseudomonadati</taxon>
        <taxon>Pseudomonadota</taxon>
        <taxon>Gammaproteobacteria</taxon>
        <taxon>Chromatiales</taxon>
        <taxon>Chromatiaceae</taxon>
        <taxon>Thiorhodococcus</taxon>
    </lineage>
</organism>
<dbReference type="RefSeq" id="WP_164450424.1">
    <property type="nucleotide sequence ID" value="NZ_JAAIJQ010000001.1"/>
</dbReference>
<evidence type="ECO:0000313" key="3">
    <source>
        <dbReference type="Proteomes" id="UP000483379"/>
    </source>
</evidence>
<feature type="region of interest" description="Disordered" evidence="1">
    <location>
        <begin position="78"/>
        <end position="123"/>
    </location>
</feature>